<feature type="compositionally biased region" description="Acidic residues" evidence="1">
    <location>
        <begin position="132"/>
        <end position="141"/>
    </location>
</feature>
<evidence type="ECO:0000313" key="3">
    <source>
        <dbReference type="EMBL" id="ACO62274.1"/>
    </source>
</evidence>
<evidence type="ECO:0000256" key="1">
    <source>
        <dbReference type="SAM" id="MobiDB-lite"/>
    </source>
</evidence>
<protein>
    <recommendedName>
        <fullName evidence="5">PI3K/PI4K catalytic domain-containing protein</fullName>
    </recommendedName>
</protein>
<dbReference type="AlphaFoldDB" id="C1E243"/>
<evidence type="ECO:0000256" key="2">
    <source>
        <dbReference type="SAM" id="SignalP"/>
    </source>
</evidence>
<feature type="signal peptide" evidence="2">
    <location>
        <begin position="1"/>
        <end position="24"/>
    </location>
</feature>
<dbReference type="KEGG" id="mis:MICPUN_57104"/>
<dbReference type="Proteomes" id="UP000002009">
    <property type="component" value="Chromosome 3"/>
</dbReference>
<dbReference type="OMA" id="FCAGDRH"/>
<dbReference type="EMBL" id="CP001324">
    <property type="protein sequence ID" value="ACO62274.1"/>
    <property type="molecule type" value="Genomic_DNA"/>
</dbReference>
<evidence type="ECO:0008006" key="5">
    <source>
        <dbReference type="Google" id="ProtNLM"/>
    </source>
</evidence>
<proteinExistence type="predicted"/>
<feature type="chain" id="PRO_5002908816" description="PI3K/PI4K catalytic domain-containing protein" evidence="2">
    <location>
        <begin position="25"/>
        <end position="593"/>
    </location>
</feature>
<feature type="compositionally biased region" description="Basic and acidic residues" evidence="1">
    <location>
        <begin position="87"/>
        <end position="97"/>
    </location>
</feature>
<evidence type="ECO:0000313" key="4">
    <source>
        <dbReference type="Proteomes" id="UP000002009"/>
    </source>
</evidence>
<sequence>MGRVTVAALLLLTLSSASWSGANGAGAVRRALHVMDPFHEHGPVKYVVSDLDAAPPRSGSTDNAPSPPQPIDTSVDVPGSGSGNSDDAVHAAKDHLTHTPASVVEEKKGDANLDETPHEPKATDAEPADTSAEADDDDVDENIVGQTYPTCAPCDECMVDWVAASKRVSEGTDQCRGTGECRGACDVQLLRINGTYGLKKLSKDRPQTRDLGASAATVMRVETPRGNPFVKFVCVPGLPRHHTVCEKGEEYPKEKRLIQNTESLQKLADFCGLESISSRSWIAHVRGRMPAGMPLTPTENHPTPVDVDQLGIFSSPADGIAISALCAGVEGPSLLFDVPAYQIVEAALYDFIFCAGDRHTQNVFIDEDSNIKLIDNDNLLGEQVFVPGSFNKSRKCGVSSLFIPGTMESWRLRRSKYCRGLLGTLDYRCHAGPSGEVNLKPKLQQCLTHFKKSSANDIHAEFGLAELDFAESLKQRATDLLDVGFPAALQRANEFEKTIMFTKAPDNKKPFVGKKWDDIPTSSDKDMFAAWRDSMWRPLEPAVCNGLRANWDNAPWDYRTDKSFVGGEEGANGIGIELQRITVEMTRPKTIQP</sequence>
<name>C1E243_MICCC</name>
<dbReference type="RefSeq" id="XP_002501016.1">
    <property type="nucleotide sequence ID" value="XM_002500970.1"/>
</dbReference>
<keyword evidence="2" id="KW-0732">Signal</keyword>
<keyword evidence="4" id="KW-1185">Reference proteome</keyword>
<gene>
    <name evidence="3" type="ORF">MICPUN_57104</name>
</gene>
<accession>C1E243</accession>
<dbReference type="InParanoid" id="C1E243"/>
<reference evidence="3 4" key="1">
    <citation type="journal article" date="2009" name="Science">
        <title>Green evolution and dynamic adaptations revealed by genomes of the marine picoeukaryotes Micromonas.</title>
        <authorList>
            <person name="Worden A.Z."/>
            <person name="Lee J.H."/>
            <person name="Mock T."/>
            <person name="Rouze P."/>
            <person name="Simmons M.P."/>
            <person name="Aerts A.L."/>
            <person name="Allen A.E."/>
            <person name="Cuvelier M.L."/>
            <person name="Derelle E."/>
            <person name="Everett M.V."/>
            <person name="Foulon E."/>
            <person name="Grimwood J."/>
            <person name="Gundlach H."/>
            <person name="Henrissat B."/>
            <person name="Napoli C."/>
            <person name="McDonald S.M."/>
            <person name="Parker M.S."/>
            <person name="Rombauts S."/>
            <person name="Salamov A."/>
            <person name="Von Dassow P."/>
            <person name="Badger J.H."/>
            <person name="Coutinho P.M."/>
            <person name="Demir E."/>
            <person name="Dubchak I."/>
            <person name="Gentemann C."/>
            <person name="Eikrem W."/>
            <person name="Gready J.E."/>
            <person name="John U."/>
            <person name="Lanier W."/>
            <person name="Lindquist E.A."/>
            <person name="Lucas S."/>
            <person name="Mayer K.F."/>
            <person name="Moreau H."/>
            <person name="Not F."/>
            <person name="Otillar R."/>
            <person name="Panaud O."/>
            <person name="Pangilinan J."/>
            <person name="Paulsen I."/>
            <person name="Piegu B."/>
            <person name="Poliakov A."/>
            <person name="Robbens S."/>
            <person name="Schmutz J."/>
            <person name="Toulza E."/>
            <person name="Wyss T."/>
            <person name="Zelensky A."/>
            <person name="Zhou K."/>
            <person name="Armbrust E.V."/>
            <person name="Bhattacharya D."/>
            <person name="Goodenough U.W."/>
            <person name="Van de Peer Y."/>
            <person name="Grigoriev I.V."/>
        </authorList>
    </citation>
    <scope>NUCLEOTIDE SEQUENCE [LARGE SCALE GENOMIC DNA]</scope>
    <source>
        <strain evidence="4">RCC299 / NOUM17</strain>
    </source>
</reference>
<feature type="compositionally biased region" description="Basic and acidic residues" evidence="1">
    <location>
        <begin position="104"/>
        <end position="124"/>
    </location>
</feature>
<feature type="region of interest" description="Disordered" evidence="1">
    <location>
        <begin position="51"/>
        <end position="144"/>
    </location>
</feature>
<dbReference type="OrthoDB" id="498415at2759"/>
<dbReference type="GeneID" id="8241788"/>
<organism evidence="3 4">
    <name type="scientific">Micromonas commoda (strain RCC299 / NOUM17 / CCMP2709)</name>
    <name type="common">Picoplanktonic green alga</name>
    <dbReference type="NCBI Taxonomy" id="296587"/>
    <lineage>
        <taxon>Eukaryota</taxon>
        <taxon>Viridiplantae</taxon>
        <taxon>Chlorophyta</taxon>
        <taxon>Mamiellophyceae</taxon>
        <taxon>Mamiellales</taxon>
        <taxon>Mamiellaceae</taxon>
        <taxon>Micromonas</taxon>
    </lineage>
</organism>